<evidence type="ECO:0000313" key="2">
    <source>
        <dbReference type="EMBL" id="GES75144.1"/>
    </source>
</evidence>
<comment type="caution">
    <text evidence="2">The sequence shown here is derived from an EMBL/GenBank/DDBJ whole genome shotgun (WGS) entry which is preliminary data.</text>
</comment>
<evidence type="ECO:0000313" key="3">
    <source>
        <dbReference type="Proteomes" id="UP000615446"/>
    </source>
</evidence>
<organism evidence="2 3">
    <name type="scientific">Rhizophagus clarus</name>
    <dbReference type="NCBI Taxonomy" id="94130"/>
    <lineage>
        <taxon>Eukaryota</taxon>
        <taxon>Fungi</taxon>
        <taxon>Fungi incertae sedis</taxon>
        <taxon>Mucoromycota</taxon>
        <taxon>Glomeromycotina</taxon>
        <taxon>Glomeromycetes</taxon>
        <taxon>Glomerales</taxon>
        <taxon>Glomeraceae</taxon>
        <taxon>Rhizophagus</taxon>
    </lineage>
</organism>
<keyword evidence="2" id="KW-0418">Kinase</keyword>
<dbReference type="OrthoDB" id="2388386at2759"/>
<sequence length="128" mass="15152">MLDPLKRPDAHELWDKICEINCFDQNKSNIQLEENNNLIVNSLESYINCTSKVYQFKNLTEPRNVTEEELQVNDFDKSVKQEDNVTLINKDEDEVHNNSNLHSEEQDESEIPDSKYFVLKFYSTSNRY</sequence>
<proteinExistence type="predicted"/>
<accession>A0A8H3KUJ0</accession>
<dbReference type="EMBL" id="BLAL01000013">
    <property type="protein sequence ID" value="GES75144.1"/>
    <property type="molecule type" value="Genomic_DNA"/>
</dbReference>
<dbReference type="Proteomes" id="UP000615446">
    <property type="component" value="Unassembled WGS sequence"/>
</dbReference>
<keyword evidence="2" id="KW-0808">Transferase</keyword>
<feature type="region of interest" description="Disordered" evidence="1">
    <location>
        <begin position="87"/>
        <end position="110"/>
    </location>
</feature>
<name>A0A8H3KUJ0_9GLOM</name>
<dbReference type="GO" id="GO:0016301">
    <property type="term" value="F:kinase activity"/>
    <property type="evidence" value="ECO:0007669"/>
    <property type="project" value="UniProtKB-KW"/>
</dbReference>
<dbReference type="AlphaFoldDB" id="A0A8H3KUJ0"/>
<reference evidence="2" key="1">
    <citation type="submission" date="2019-10" db="EMBL/GenBank/DDBJ databases">
        <title>Conservation and host-specific expression of non-tandemly repeated heterogenous ribosome RNA gene in arbuscular mycorrhizal fungi.</title>
        <authorList>
            <person name="Maeda T."/>
            <person name="Kobayashi Y."/>
            <person name="Nakagawa T."/>
            <person name="Ezawa T."/>
            <person name="Yamaguchi K."/>
            <person name="Bino T."/>
            <person name="Nishimoto Y."/>
            <person name="Shigenobu S."/>
            <person name="Kawaguchi M."/>
        </authorList>
    </citation>
    <scope>NUCLEOTIDE SEQUENCE</scope>
    <source>
        <strain evidence="2">HR1</strain>
    </source>
</reference>
<evidence type="ECO:0000256" key="1">
    <source>
        <dbReference type="SAM" id="MobiDB-lite"/>
    </source>
</evidence>
<protein>
    <submittedName>
        <fullName evidence="2">Kinase-like domain-containing protein</fullName>
    </submittedName>
</protein>
<feature type="compositionally biased region" description="Basic and acidic residues" evidence="1">
    <location>
        <begin position="87"/>
        <end position="96"/>
    </location>
</feature>
<gene>
    <name evidence="2" type="ORF">RCL2_000260100</name>
</gene>